<gene>
    <name evidence="6" type="ORF">SAMN05421730_102713</name>
</gene>
<dbReference type="Gene3D" id="3.20.20.300">
    <property type="entry name" value="Glycoside hydrolase, family 3, N-terminal domain"/>
    <property type="match status" value="1"/>
</dbReference>
<dbReference type="InterPro" id="IPR001764">
    <property type="entry name" value="Glyco_hydro_3_N"/>
</dbReference>
<dbReference type="PANTHER" id="PTHR42715">
    <property type="entry name" value="BETA-GLUCOSIDASE"/>
    <property type="match status" value="1"/>
</dbReference>
<dbReference type="SMART" id="SM01217">
    <property type="entry name" value="Fn3_like"/>
    <property type="match status" value="1"/>
</dbReference>
<evidence type="ECO:0000259" key="5">
    <source>
        <dbReference type="SMART" id="SM01217"/>
    </source>
</evidence>
<evidence type="ECO:0000313" key="6">
    <source>
        <dbReference type="EMBL" id="SCP98837.1"/>
    </source>
</evidence>
<keyword evidence="7" id="KW-1185">Reference proteome</keyword>
<dbReference type="Gene3D" id="2.60.40.10">
    <property type="entry name" value="Immunoglobulins"/>
    <property type="match status" value="1"/>
</dbReference>
<dbReference type="FunFam" id="2.60.40.10:FF:000495">
    <property type="entry name" value="Periplasmic beta-glucosidase"/>
    <property type="match status" value="1"/>
</dbReference>
<evidence type="ECO:0000256" key="2">
    <source>
        <dbReference type="ARBA" id="ARBA00022801"/>
    </source>
</evidence>
<protein>
    <submittedName>
        <fullName evidence="6">Beta-glucosidase</fullName>
    </submittedName>
</protein>
<dbReference type="InterPro" id="IPR036962">
    <property type="entry name" value="Glyco_hydro_3_N_sf"/>
</dbReference>
<dbReference type="InterPro" id="IPR017853">
    <property type="entry name" value="GH"/>
</dbReference>
<dbReference type="PANTHER" id="PTHR42715:SF10">
    <property type="entry name" value="BETA-GLUCOSIDASE"/>
    <property type="match status" value="1"/>
</dbReference>
<dbReference type="GO" id="GO:0005975">
    <property type="term" value="P:carbohydrate metabolic process"/>
    <property type="evidence" value="ECO:0007669"/>
    <property type="project" value="InterPro"/>
</dbReference>
<keyword evidence="3" id="KW-0119">Carbohydrate metabolism</keyword>
<evidence type="ECO:0000313" key="7">
    <source>
        <dbReference type="Proteomes" id="UP000199315"/>
    </source>
</evidence>
<evidence type="ECO:0000256" key="1">
    <source>
        <dbReference type="ARBA" id="ARBA00005336"/>
    </source>
</evidence>
<dbReference type="Gene3D" id="3.40.50.1700">
    <property type="entry name" value="Glycoside hydrolase family 3 C-terminal domain"/>
    <property type="match status" value="1"/>
</dbReference>
<reference evidence="6 7" key="1">
    <citation type="submission" date="2016-09" db="EMBL/GenBank/DDBJ databases">
        <authorList>
            <person name="Capua I."/>
            <person name="De Benedictis P."/>
            <person name="Joannis T."/>
            <person name="Lombin L.H."/>
            <person name="Cattoli G."/>
        </authorList>
    </citation>
    <scope>NUCLEOTIDE SEQUENCE [LARGE SCALE GENOMIC DNA]</scope>
    <source>
        <strain evidence="6 7">GluBS11</strain>
    </source>
</reference>
<dbReference type="SUPFAM" id="SSF52279">
    <property type="entry name" value="Beta-D-glucan exohydrolase, C-terminal domain"/>
    <property type="match status" value="1"/>
</dbReference>
<keyword evidence="4" id="KW-0326">Glycosidase</keyword>
<proteinExistence type="inferred from homology"/>
<dbReference type="RefSeq" id="WP_207648888.1">
    <property type="nucleotide sequence ID" value="NZ_FMKA01000027.1"/>
</dbReference>
<dbReference type="Pfam" id="PF14310">
    <property type="entry name" value="Fn3-like"/>
    <property type="match status" value="1"/>
</dbReference>
<keyword evidence="2 4" id="KW-0378">Hydrolase</keyword>
<evidence type="ECO:0000256" key="4">
    <source>
        <dbReference type="RuleBase" id="RU361161"/>
    </source>
</evidence>
<evidence type="ECO:0000256" key="3">
    <source>
        <dbReference type="ARBA" id="ARBA00023277"/>
    </source>
</evidence>
<dbReference type="InterPro" id="IPR019800">
    <property type="entry name" value="Glyco_hydro_3_AS"/>
</dbReference>
<comment type="similarity">
    <text evidence="1 4">Belongs to the glycosyl hydrolase 3 family.</text>
</comment>
<dbReference type="STRING" id="1619234.SAMN05421730_102713"/>
<dbReference type="Pfam" id="PF01915">
    <property type="entry name" value="Glyco_hydro_3_C"/>
    <property type="match status" value="1"/>
</dbReference>
<dbReference type="Pfam" id="PF00933">
    <property type="entry name" value="Glyco_hydro_3"/>
    <property type="match status" value="1"/>
</dbReference>
<name>A0A1D3TX30_9FIRM</name>
<dbReference type="InterPro" id="IPR026891">
    <property type="entry name" value="Fn3-like"/>
</dbReference>
<accession>A0A1D3TX30</accession>
<dbReference type="InterPro" id="IPR013783">
    <property type="entry name" value="Ig-like_fold"/>
</dbReference>
<dbReference type="PRINTS" id="PR00133">
    <property type="entry name" value="GLHYDRLASE3"/>
</dbReference>
<feature type="domain" description="Fibronectin type III-like" evidence="5">
    <location>
        <begin position="584"/>
        <end position="654"/>
    </location>
</feature>
<organism evidence="6 7">
    <name type="scientific">Anaerobium acetethylicum</name>
    <dbReference type="NCBI Taxonomy" id="1619234"/>
    <lineage>
        <taxon>Bacteria</taxon>
        <taxon>Bacillati</taxon>
        <taxon>Bacillota</taxon>
        <taxon>Clostridia</taxon>
        <taxon>Lachnospirales</taxon>
        <taxon>Lachnospiraceae</taxon>
        <taxon>Anaerobium</taxon>
    </lineage>
</organism>
<dbReference type="InterPro" id="IPR002772">
    <property type="entry name" value="Glyco_hydro_3_C"/>
</dbReference>
<dbReference type="Proteomes" id="UP000199315">
    <property type="component" value="Unassembled WGS sequence"/>
</dbReference>
<dbReference type="InterPro" id="IPR050288">
    <property type="entry name" value="Cellulose_deg_GH3"/>
</dbReference>
<dbReference type="EMBL" id="FMKA01000027">
    <property type="protein sequence ID" value="SCP98837.1"/>
    <property type="molecule type" value="Genomic_DNA"/>
</dbReference>
<dbReference type="PROSITE" id="PS00775">
    <property type="entry name" value="GLYCOSYL_HYDROL_F3"/>
    <property type="match status" value="1"/>
</dbReference>
<dbReference type="GO" id="GO:0008422">
    <property type="term" value="F:beta-glucosidase activity"/>
    <property type="evidence" value="ECO:0007669"/>
    <property type="project" value="UniProtKB-ARBA"/>
</dbReference>
<dbReference type="InterPro" id="IPR036881">
    <property type="entry name" value="Glyco_hydro_3_C_sf"/>
</dbReference>
<dbReference type="SUPFAM" id="SSF51445">
    <property type="entry name" value="(Trans)glycosidases"/>
    <property type="match status" value="1"/>
</dbReference>
<sequence>MKNIEEIMQTLTLEEKASLCQGATFWNTVEIPEKGIPSILVTDGPHGLRKQTGAEDNFGLNDSIPATCFPSAAAIGNSWNKELIYKIGEALGEECLQEEVSVLLGPGANIKRSPLCGRNFEYFSEDPYLSSSMAKNHVMGVQSKGVGTSLKHFAVNNQETRRMSVNALVDERTLREIYLASFESVVKESKPWTVMAAYNRVNGEFCCENQYLIQDILRKDWGYDGVVVSDWGATNDQVKGINMGFDLRMPYCGEHKTKQIIEAVENGTLPESKLDDTVRRILLLVKKGTENRRPGTTYDVEAHHALAEKAALESAVLLKNENQVLPIAKTDKIAIIGSLAKFVRYQGGGSSHINATVDTYILEELNQNYPEVHYEYARGYRLKKDEIDEAYVKDAENAGKSADKIVLFLGLPNGWESEGFDRKHLNIPNNQIDLLEKLSKLGKPIIVYLFAGAPVVMDWDNNADAVYAMYTAGQAMPSALLKLLFGKVSPSGKLSETYPLRIEHTPCSLNYPELEQAEYKEGIFVGYRYYEKKALPVKYPFGYGLSYTSFEYGNLMVDKKDLKDTEVLHVSVDITNSGNVEGKETVQLYVADKESSVPKAVKELKGFEKVTLLPGETKTVEFVLDKRSFAYFNTQISDWYVESGEYELLIGSSSIDIRVSETIYVESTVTVRKKYDEYVTMDELGKTAVGKNFMGQMMAGMPEGPSEEEKERMLDDEDNIEDVPMDFAAMGQDMPLIKVCDMTAGSFPYEAVNEILNALNN</sequence>
<dbReference type="AlphaFoldDB" id="A0A1D3TX30"/>